<feature type="transmembrane region" description="Helical" evidence="2">
    <location>
        <begin position="105"/>
        <end position="131"/>
    </location>
</feature>
<keyword evidence="4" id="KW-1185">Reference proteome</keyword>
<gene>
    <name evidence="3" type="ORF">AUEXF2481DRAFT_236869</name>
</gene>
<evidence type="ECO:0000256" key="1">
    <source>
        <dbReference type="SAM" id="MobiDB-lite"/>
    </source>
</evidence>
<dbReference type="OrthoDB" id="3930119at2759"/>
<feature type="region of interest" description="Disordered" evidence="1">
    <location>
        <begin position="267"/>
        <end position="347"/>
    </location>
</feature>
<feature type="region of interest" description="Disordered" evidence="1">
    <location>
        <begin position="389"/>
        <end position="470"/>
    </location>
</feature>
<evidence type="ECO:0000313" key="4">
    <source>
        <dbReference type="Proteomes" id="UP000030641"/>
    </source>
</evidence>
<feature type="compositionally biased region" description="Polar residues" evidence="1">
    <location>
        <begin position="283"/>
        <end position="296"/>
    </location>
</feature>
<dbReference type="STRING" id="1043005.A0A074YGH4"/>
<feature type="transmembrane region" description="Helical" evidence="2">
    <location>
        <begin position="60"/>
        <end position="85"/>
    </location>
</feature>
<evidence type="ECO:0000256" key="2">
    <source>
        <dbReference type="SAM" id="Phobius"/>
    </source>
</evidence>
<dbReference type="GeneID" id="25362716"/>
<dbReference type="HOGENOM" id="CLU_042750_0_0_1"/>
<dbReference type="EMBL" id="KL584760">
    <property type="protein sequence ID" value="KEQ95124.1"/>
    <property type="molecule type" value="Genomic_DNA"/>
</dbReference>
<dbReference type="OMA" id="EMSFKCR"/>
<feature type="transmembrane region" description="Helical" evidence="2">
    <location>
        <begin position="152"/>
        <end position="173"/>
    </location>
</feature>
<evidence type="ECO:0000313" key="3">
    <source>
        <dbReference type="EMBL" id="KEQ95124.1"/>
    </source>
</evidence>
<reference evidence="3 4" key="1">
    <citation type="journal article" date="2014" name="BMC Genomics">
        <title>Genome sequencing of four Aureobasidium pullulans varieties: biotechnological potential, stress tolerance, and description of new species.</title>
        <authorList>
            <person name="Gostin Ar C."/>
            <person name="Ohm R.A."/>
            <person name="Kogej T."/>
            <person name="Sonjak S."/>
            <person name="Turk M."/>
            <person name="Zajc J."/>
            <person name="Zalar P."/>
            <person name="Grube M."/>
            <person name="Sun H."/>
            <person name="Han J."/>
            <person name="Sharma A."/>
            <person name="Chiniquy J."/>
            <person name="Ngan C.Y."/>
            <person name="Lipzen A."/>
            <person name="Barry K."/>
            <person name="Grigoriev I.V."/>
            <person name="Gunde-Cimerman N."/>
        </authorList>
    </citation>
    <scope>NUCLEOTIDE SEQUENCE [LARGE SCALE GENOMIC DNA]</scope>
    <source>
        <strain evidence="3 4">EXF-2481</strain>
    </source>
</reference>
<name>A0A074YGH4_AURSE</name>
<dbReference type="RefSeq" id="XP_013343682.1">
    <property type="nucleotide sequence ID" value="XM_013488228.1"/>
</dbReference>
<feature type="compositionally biased region" description="Low complexity" evidence="1">
    <location>
        <begin position="267"/>
        <end position="282"/>
    </location>
</feature>
<dbReference type="InParanoid" id="A0A074YGH4"/>
<keyword evidence="2" id="KW-0812">Transmembrane</keyword>
<protein>
    <submittedName>
        <fullName evidence="3">Uncharacterized protein</fullName>
    </submittedName>
</protein>
<keyword evidence="2" id="KW-0472">Membrane</keyword>
<dbReference type="Proteomes" id="UP000030641">
    <property type="component" value="Unassembled WGS sequence"/>
</dbReference>
<feature type="compositionally biased region" description="Polar residues" evidence="1">
    <location>
        <begin position="303"/>
        <end position="313"/>
    </location>
</feature>
<dbReference type="AlphaFoldDB" id="A0A074YGH4"/>
<accession>A0A074YGH4</accession>
<proteinExistence type="predicted"/>
<keyword evidence="2" id="KW-1133">Transmembrane helix</keyword>
<feature type="transmembrane region" description="Helical" evidence="2">
    <location>
        <begin position="35"/>
        <end position="53"/>
    </location>
</feature>
<sequence length="498" mass="54137">MRSASPALVGMDAPTTSTIKKHTFTNTLITISLQLLLWSSLFPLSIQISLFALSKVDASLFLADILCIAAAGTSLLVILLHIVIVRLRDNIFSNWAKVAAAVFKVIILFASCIAVLLWITTVGLGIILALARQPTCRPASADTHDLWRKGRICVLQRIALVVSMLSFIVSFILCFTYNVSHDPFAAGLFGSRQPNLCLSPSDLQRSPQMAVKRHSTLSFKCRSALLSPIAVSSPLRISSPLRRTMSINVDKPDALCISSPRLSIEKSPLLSKSPSQSSAHLSVRSNDTTDSSQNQLPPRAYMPSTTRTYQPSRVPTDYVPSPHGTHLYSPKRLPKAVASPSRGKPPVRPVGPYALRGAAPAIDTTPVHTTSLYTSRRVSSTFLTPTSMIPPLMTNNSSPMREPNTYQASPPVHMPLSRPINLYSSRRAPTPFAPTSCPTDQALPKRDPKAQGLPDYSTRVPSTMLAPPPSVRQLNSARRGVSYASNTSSVYSRHVNDV</sequence>
<feature type="compositionally biased region" description="Polar residues" evidence="1">
    <location>
        <begin position="389"/>
        <end position="408"/>
    </location>
</feature>
<organism evidence="3 4">
    <name type="scientific">Aureobasidium subglaciale (strain EXF-2481)</name>
    <name type="common">Aureobasidium pullulans var. subglaciale</name>
    <dbReference type="NCBI Taxonomy" id="1043005"/>
    <lineage>
        <taxon>Eukaryota</taxon>
        <taxon>Fungi</taxon>
        <taxon>Dikarya</taxon>
        <taxon>Ascomycota</taxon>
        <taxon>Pezizomycotina</taxon>
        <taxon>Dothideomycetes</taxon>
        <taxon>Dothideomycetidae</taxon>
        <taxon>Dothideales</taxon>
        <taxon>Saccotheciaceae</taxon>
        <taxon>Aureobasidium</taxon>
    </lineage>
</organism>